<evidence type="ECO:0000259" key="6">
    <source>
        <dbReference type="Pfam" id="PF05175"/>
    </source>
</evidence>
<dbReference type="InterPro" id="IPR029063">
    <property type="entry name" value="SAM-dependent_MTases_sf"/>
</dbReference>
<dbReference type="PANTHER" id="PTHR47816">
    <property type="entry name" value="RIBOSOMAL RNA SMALL SUBUNIT METHYLTRANSFERASE C"/>
    <property type="match status" value="1"/>
</dbReference>
<dbReference type="InterPro" id="IPR002052">
    <property type="entry name" value="DNA_methylase_N6_adenine_CS"/>
</dbReference>
<dbReference type="SUPFAM" id="SSF53335">
    <property type="entry name" value="S-adenosyl-L-methionine-dependent methyltransferases"/>
    <property type="match status" value="1"/>
</dbReference>
<dbReference type="GO" id="GO:0008168">
    <property type="term" value="F:methyltransferase activity"/>
    <property type="evidence" value="ECO:0007669"/>
    <property type="project" value="UniProtKB-KW"/>
</dbReference>
<comment type="caution">
    <text evidence="7">The sequence shown here is derived from an EMBL/GenBank/DDBJ whole genome shotgun (WGS) entry which is preliminary data.</text>
</comment>
<dbReference type="Pfam" id="PF05175">
    <property type="entry name" value="MTS"/>
    <property type="match status" value="1"/>
</dbReference>
<dbReference type="Proteomes" id="UP001652564">
    <property type="component" value="Unassembled WGS sequence"/>
</dbReference>
<keyword evidence="2" id="KW-0698">rRNA processing</keyword>
<evidence type="ECO:0000313" key="7">
    <source>
        <dbReference type="EMBL" id="MCV2871827.1"/>
    </source>
</evidence>
<evidence type="ECO:0000256" key="1">
    <source>
        <dbReference type="ARBA" id="ARBA00022490"/>
    </source>
</evidence>
<proteinExistence type="predicted"/>
<dbReference type="CDD" id="cd02440">
    <property type="entry name" value="AdoMet_MTases"/>
    <property type="match status" value="1"/>
</dbReference>
<protein>
    <submittedName>
        <fullName evidence="7">Class I SAM-dependent methyltransferase</fullName>
    </submittedName>
</protein>
<evidence type="ECO:0000256" key="4">
    <source>
        <dbReference type="ARBA" id="ARBA00022679"/>
    </source>
</evidence>
<dbReference type="RefSeq" id="WP_263739035.1">
    <property type="nucleotide sequence ID" value="NZ_JAOWKZ010000002.1"/>
</dbReference>
<dbReference type="PROSITE" id="PS00092">
    <property type="entry name" value="N6_MTASE"/>
    <property type="match status" value="1"/>
</dbReference>
<keyword evidence="3 7" id="KW-0489">Methyltransferase</keyword>
<reference evidence="7 8" key="1">
    <citation type="submission" date="2022-10" db="EMBL/GenBank/DDBJ databases">
        <title>Defluviimonas sp. nov., isolated from ocean surface sediments.</title>
        <authorList>
            <person name="He W."/>
            <person name="Wang L."/>
            <person name="Zhang D.-F."/>
        </authorList>
    </citation>
    <scope>NUCLEOTIDE SEQUENCE [LARGE SCALE GENOMIC DNA]</scope>
    <source>
        <strain evidence="7 8">WL0050</strain>
    </source>
</reference>
<evidence type="ECO:0000313" key="8">
    <source>
        <dbReference type="Proteomes" id="UP001652564"/>
    </source>
</evidence>
<keyword evidence="8" id="KW-1185">Reference proteome</keyword>
<evidence type="ECO:0000256" key="2">
    <source>
        <dbReference type="ARBA" id="ARBA00022552"/>
    </source>
</evidence>
<sequence length="334" mass="35437">MSHPRLSLALEGAEPLPASRWLVVGPVADTDLSALPPNTIVAVQGFRPDHDALAARGIRVVPDFGSAGDSFDAALVCLPRSRMAGRAWIASAADRVTPGGTIWVDGQKTDGVESMLKDVRARVPVTSSLSKAHGRIFSFAAGPEFADWAAEDQHPAPGFITRPGVFSAEKIDPGSALLAAALPAGLKGRVADLGAGWGWLSTQVLSHPGVTELHLIEADHAALDCARANISDPRARFHWADATRFHPEARFDAVVMNPPFHTGRAAEPALGVAFIAAASEMLVPSGRLFMVANRHLPYEAVLSSHFRDVSEIGGDGAFKLFSAARPVQVPRPRR</sequence>
<organism evidence="7 8">
    <name type="scientific">Albidovulum litorale</name>
    <dbReference type="NCBI Taxonomy" id="2984134"/>
    <lineage>
        <taxon>Bacteria</taxon>
        <taxon>Pseudomonadati</taxon>
        <taxon>Pseudomonadota</taxon>
        <taxon>Alphaproteobacteria</taxon>
        <taxon>Rhodobacterales</taxon>
        <taxon>Paracoccaceae</taxon>
        <taxon>Albidovulum</taxon>
    </lineage>
</organism>
<evidence type="ECO:0000256" key="3">
    <source>
        <dbReference type="ARBA" id="ARBA00022603"/>
    </source>
</evidence>
<dbReference type="GO" id="GO:0032259">
    <property type="term" value="P:methylation"/>
    <property type="evidence" value="ECO:0007669"/>
    <property type="project" value="UniProtKB-KW"/>
</dbReference>
<gene>
    <name evidence="7" type="ORF">OEZ71_05915</name>
</gene>
<dbReference type="Gene3D" id="3.40.50.150">
    <property type="entry name" value="Vaccinia Virus protein VP39"/>
    <property type="match status" value="2"/>
</dbReference>
<dbReference type="InterPro" id="IPR046977">
    <property type="entry name" value="RsmC/RlmG"/>
</dbReference>
<dbReference type="EMBL" id="JAOWKZ010000002">
    <property type="protein sequence ID" value="MCV2871827.1"/>
    <property type="molecule type" value="Genomic_DNA"/>
</dbReference>
<dbReference type="PANTHER" id="PTHR47816:SF4">
    <property type="entry name" value="RIBOSOMAL RNA SMALL SUBUNIT METHYLTRANSFERASE C"/>
    <property type="match status" value="1"/>
</dbReference>
<dbReference type="InterPro" id="IPR007848">
    <property type="entry name" value="Small_mtfrase_dom"/>
</dbReference>
<accession>A0ABT2ZL31</accession>
<evidence type="ECO:0000256" key="5">
    <source>
        <dbReference type="ARBA" id="ARBA00022691"/>
    </source>
</evidence>
<feature type="domain" description="Methyltransferase small" evidence="6">
    <location>
        <begin position="159"/>
        <end position="321"/>
    </location>
</feature>
<keyword evidence="5" id="KW-0949">S-adenosyl-L-methionine</keyword>
<name>A0ABT2ZL31_9RHOB</name>
<keyword evidence="1" id="KW-0963">Cytoplasm</keyword>
<keyword evidence="4" id="KW-0808">Transferase</keyword>